<dbReference type="PANTHER" id="PTHR47216:SF4">
    <property type="entry name" value="OS01G0859400 PROTEIN"/>
    <property type="match status" value="1"/>
</dbReference>
<feature type="transmembrane region" description="Helical" evidence="1">
    <location>
        <begin position="22"/>
        <end position="43"/>
    </location>
</feature>
<sequence>MTAASVSPIGKWRLEGPVAKRAILWLAFLAPFFYLTYGTANWLAAQRQHVAHITFSWEHDIPFLAWTIFPYWSINAFYGLSLFLNDTQSEVDRLARRYLTAQMIAVACFVAFPLTFTFAKPLTSGAPGFLFDLLGGFDKPFNQAPSLHIALLIIIWEHWRHRLAGAILWLWHLWCLLIGVSVLTTYQHHFIDIPTGALLGFFALWLFPAGEPSPLGDFVLSPNGKHKRIGSYYAAASLALLLLVVVEAARSIIYLILLWPALAFGIVALAYLGAGPGVFQKRQNGTVSLASLWLLAPYRLGVKINIYLWTRKLPSSVRILDNVHLGRLPKRAELSAFASVIDLTSELARPSGVEIAWRTFPALDLVPVPPADLEKASEAIENAQMKGPVLVCCALGFQRSAAAVATWLLRHGHAVNAEQAIHLIKTGGRPIHLSDDMIVTEETGERHG</sequence>
<dbReference type="SUPFAM" id="SSF52799">
    <property type="entry name" value="(Phosphotyrosine protein) phosphatases II"/>
    <property type="match status" value="1"/>
</dbReference>
<feature type="transmembrane region" description="Helical" evidence="1">
    <location>
        <begin position="252"/>
        <end position="274"/>
    </location>
</feature>
<keyword evidence="1" id="KW-0472">Membrane</keyword>
<proteinExistence type="predicted"/>
<name>A0A849VW11_9HYPH</name>
<evidence type="ECO:0000313" key="3">
    <source>
        <dbReference type="Proteomes" id="UP000550508"/>
    </source>
</evidence>
<dbReference type="CDD" id="cd03386">
    <property type="entry name" value="PAP2_Aur1_like"/>
    <property type="match status" value="1"/>
</dbReference>
<keyword evidence="3" id="KW-1185">Reference proteome</keyword>
<feature type="transmembrane region" description="Helical" evidence="1">
    <location>
        <begin position="163"/>
        <end position="183"/>
    </location>
</feature>
<protein>
    <submittedName>
        <fullName evidence="2">Phosphatase PAP2/dual specificity phosphatase family protein</fullName>
    </submittedName>
</protein>
<dbReference type="AlphaFoldDB" id="A0A849VW11"/>
<dbReference type="RefSeq" id="WP_113281513.1">
    <property type="nucleotide sequence ID" value="NZ_JABUMX010000003.1"/>
</dbReference>
<keyword evidence="1" id="KW-0812">Transmembrane</keyword>
<dbReference type="PANTHER" id="PTHR47216">
    <property type="match status" value="1"/>
</dbReference>
<feature type="transmembrane region" description="Helical" evidence="1">
    <location>
        <begin position="97"/>
        <end position="119"/>
    </location>
</feature>
<dbReference type="Proteomes" id="UP000550508">
    <property type="component" value="Unassembled WGS sequence"/>
</dbReference>
<dbReference type="EMBL" id="JABUMX010000003">
    <property type="protein sequence ID" value="NTS32407.1"/>
    <property type="molecule type" value="Genomic_DNA"/>
</dbReference>
<dbReference type="InterPro" id="IPR029021">
    <property type="entry name" value="Prot-tyrosine_phosphatase-like"/>
</dbReference>
<organism evidence="2 3">
    <name type="scientific">Phyllobacterium pellucidum</name>
    <dbReference type="NCBI Taxonomy" id="2740464"/>
    <lineage>
        <taxon>Bacteria</taxon>
        <taxon>Pseudomonadati</taxon>
        <taxon>Pseudomonadota</taxon>
        <taxon>Alphaproteobacteria</taxon>
        <taxon>Hyphomicrobiales</taxon>
        <taxon>Phyllobacteriaceae</taxon>
        <taxon>Phyllobacterium</taxon>
    </lineage>
</organism>
<evidence type="ECO:0000256" key="1">
    <source>
        <dbReference type="SAM" id="Phobius"/>
    </source>
</evidence>
<feature type="transmembrane region" description="Helical" evidence="1">
    <location>
        <begin position="189"/>
        <end position="208"/>
    </location>
</feature>
<gene>
    <name evidence="2" type="ORF">HQ945_14195</name>
</gene>
<evidence type="ECO:0000313" key="2">
    <source>
        <dbReference type="EMBL" id="NTS32407.1"/>
    </source>
</evidence>
<feature type="transmembrane region" description="Helical" evidence="1">
    <location>
        <begin position="63"/>
        <end position="85"/>
    </location>
</feature>
<dbReference type="Gene3D" id="3.90.190.10">
    <property type="entry name" value="Protein tyrosine phosphatase superfamily"/>
    <property type="match status" value="1"/>
</dbReference>
<feature type="transmembrane region" description="Helical" evidence="1">
    <location>
        <begin position="229"/>
        <end position="246"/>
    </location>
</feature>
<comment type="caution">
    <text evidence="2">The sequence shown here is derived from an EMBL/GenBank/DDBJ whole genome shotgun (WGS) entry which is preliminary data.</text>
</comment>
<accession>A0A849VW11</accession>
<reference evidence="2 3" key="1">
    <citation type="submission" date="2020-05" db="EMBL/GenBank/DDBJ databases">
        <authorList>
            <person name="Kim M.K."/>
        </authorList>
    </citation>
    <scope>NUCLEOTIDE SEQUENCE [LARGE SCALE GENOMIC DNA]</scope>
    <source>
        <strain evidence="2 3">BT25</strain>
    </source>
</reference>
<keyword evidence="1" id="KW-1133">Transmembrane helix</keyword>